<dbReference type="RefSeq" id="WP_377964755.1">
    <property type="nucleotide sequence ID" value="NZ_JBHZOL010000071.1"/>
</dbReference>
<evidence type="ECO:0000256" key="1">
    <source>
        <dbReference type="SAM" id="Coils"/>
    </source>
</evidence>
<organism evidence="3 4">
    <name type="scientific">Almyronema epifaneia S1</name>
    <dbReference type="NCBI Taxonomy" id="2991925"/>
    <lineage>
        <taxon>Bacteria</taxon>
        <taxon>Bacillati</taxon>
        <taxon>Cyanobacteriota</taxon>
        <taxon>Cyanophyceae</taxon>
        <taxon>Nodosilineales</taxon>
        <taxon>Nodosilineaceae</taxon>
        <taxon>Almyronema</taxon>
        <taxon>Almyronema epifaneia</taxon>
    </lineage>
</organism>
<evidence type="ECO:0000313" key="3">
    <source>
        <dbReference type="EMBL" id="MFE4106724.1"/>
    </source>
</evidence>
<dbReference type="EMBL" id="JBHZOL010000071">
    <property type="protein sequence ID" value="MFE4106724.1"/>
    <property type="molecule type" value="Genomic_DNA"/>
</dbReference>
<keyword evidence="2" id="KW-0472">Membrane</keyword>
<keyword evidence="1" id="KW-0175">Coiled coil</keyword>
<evidence type="ECO:0000256" key="2">
    <source>
        <dbReference type="SAM" id="Phobius"/>
    </source>
</evidence>
<name>A0ABW6IFA4_9CYAN</name>
<feature type="transmembrane region" description="Helical" evidence="2">
    <location>
        <begin position="206"/>
        <end position="227"/>
    </location>
</feature>
<keyword evidence="2" id="KW-1133">Transmembrane helix</keyword>
<evidence type="ECO:0000313" key="4">
    <source>
        <dbReference type="Proteomes" id="UP001600165"/>
    </source>
</evidence>
<comment type="caution">
    <text evidence="3">The sequence shown here is derived from an EMBL/GenBank/DDBJ whole genome shotgun (WGS) entry which is preliminary data.</text>
</comment>
<accession>A0ABW6IFA4</accession>
<sequence length="228" mass="25917">MVNTNSRTHDSRKTFALVRSSGYGLLFIFALQLADTFIPAYFMDPDWELSMVANLVERMPLALIALVLIFFGEMSLRKKWEKPLLRGLSWSTLIVGLLFLSLIPLSVSASIKLKTQTSAEVNFEYRQQINQLEQLKTRVNSATSQEMNALAAALATQNSTVEVSDNQTLEEQVLAEIDLAKQQIQAQRDEAELNQWRNLQKNAVRWSLSALISAFLFFSVWNLTVWAR</sequence>
<dbReference type="Proteomes" id="UP001600165">
    <property type="component" value="Unassembled WGS sequence"/>
</dbReference>
<feature type="transmembrane region" description="Helical" evidence="2">
    <location>
        <begin position="88"/>
        <end position="107"/>
    </location>
</feature>
<feature type="transmembrane region" description="Helical" evidence="2">
    <location>
        <begin position="55"/>
        <end position="76"/>
    </location>
</feature>
<proteinExistence type="predicted"/>
<dbReference type="NCBIfam" id="NF038305">
    <property type="entry name" value="HpsJ_fam"/>
    <property type="match status" value="1"/>
</dbReference>
<reference evidence="3 4" key="1">
    <citation type="submission" date="2024-10" db="EMBL/GenBank/DDBJ databases">
        <authorList>
            <person name="Ratan Roy A."/>
            <person name="Morales Sandoval P.H."/>
            <person name="De Los Santos Villalobos S."/>
            <person name="Chakraborty S."/>
            <person name="Mukherjee J."/>
        </authorList>
    </citation>
    <scope>NUCLEOTIDE SEQUENCE [LARGE SCALE GENOMIC DNA]</scope>
    <source>
        <strain evidence="3 4">S1</strain>
    </source>
</reference>
<feature type="coiled-coil region" evidence="1">
    <location>
        <begin position="170"/>
        <end position="199"/>
    </location>
</feature>
<gene>
    <name evidence="3" type="ORF">ACFVKH_10585</name>
</gene>
<protein>
    <submittedName>
        <fullName evidence="3">HpsJ family protein</fullName>
    </submittedName>
</protein>
<dbReference type="InterPro" id="IPR047709">
    <property type="entry name" value="HpsJ-like"/>
</dbReference>
<feature type="transmembrane region" description="Helical" evidence="2">
    <location>
        <begin position="21"/>
        <end position="43"/>
    </location>
</feature>
<keyword evidence="4" id="KW-1185">Reference proteome</keyword>
<keyword evidence="2" id="KW-0812">Transmembrane</keyword>